<name>A0A2N6QR75_9BACT</name>
<protein>
    <recommendedName>
        <fullName evidence="2 7">Beta-lactamase</fullName>
        <ecNumber evidence="2 7">3.5.2.6</ecNumber>
    </recommendedName>
</protein>
<evidence type="ECO:0000259" key="8">
    <source>
        <dbReference type="Pfam" id="PF00905"/>
    </source>
</evidence>
<keyword evidence="3" id="KW-0732">Signal</keyword>
<gene>
    <name evidence="9" type="ORF">CJ231_06190</name>
</gene>
<evidence type="ECO:0000256" key="4">
    <source>
        <dbReference type="ARBA" id="ARBA00022801"/>
    </source>
</evidence>
<dbReference type="PANTHER" id="PTHR30627">
    <property type="entry name" value="PEPTIDOGLYCAN D,D-TRANSPEPTIDASE"/>
    <property type="match status" value="1"/>
</dbReference>
<dbReference type="GO" id="GO:0071555">
    <property type="term" value="P:cell wall organization"/>
    <property type="evidence" value="ECO:0007669"/>
    <property type="project" value="TreeGrafter"/>
</dbReference>
<evidence type="ECO:0000256" key="1">
    <source>
        <dbReference type="ARBA" id="ARBA00007898"/>
    </source>
</evidence>
<evidence type="ECO:0000256" key="2">
    <source>
        <dbReference type="ARBA" id="ARBA00012865"/>
    </source>
</evidence>
<comment type="catalytic activity">
    <reaction evidence="7">
        <text>a beta-lactam + H2O = a substituted beta-amino acid</text>
        <dbReference type="Rhea" id="RHEA:20401"/>
        <dbReference type="ChEBI" id="CHEBI:15377"/>
        <dbReference type="ChEBI" id="CHEBI:35627"/>
        <dbReference type="ChEBI" id="CHEBI:140347"/>
        <dbReference type="EC" id="3.5.2.6"/>
    </reaction>
</comment>
<reference evidence="9 10" key="1">
    <citation type="submission" date="2017-09" db="EMBL/GenBank/DDBJ databases">
        <title>Bacterial strain isolated from the female urinary microbiota.</title>
        <authorList>
            <person name="Thomas-White K."/>
            <person name="Kumar N."/>
            <person name="Forster S."/>
            <person name="Putonti C."/>
            <person name="Lawley T."/>
            <person name="Wolfe A.J."/>
        </authorList>
    </citation>
    <scope>NUCLEOTIDE SEQUENCE [LARGE SCALE GENOMIC DNA]</scope>
    <source>
        <strain evidence="9 10">UMB0536</strain>
    </source>
</reference>
<comment type="caution">
    <text evidence="9">The sequence shown here is derived from an EMBL/GenBank/DDBJ whole genome shotgun (WGS) entry which is preliminary data.</text>
</comment>
<evidence type="ECO:0000313" key="10">
    <source>
        <dbReference type="Proteomes" id="UP000235564"/>
    </source>
</evidence>
<dbReference type="Pfam" id="PF00905">
    <property type="entry name" value="Transpeptidase"/>
    <property type="match status" value="1"/>
</dbReference>
<dbReference type="EC" id="3.5.2.6" evidence="2 7"/>
<dbReference type="GO" id="GO:0005886">
    <property type="term" value="C:plasma membrane"/>
    <property type="evidence" value="ECO:0007669"/>
    <property type="project" value="TreeGrafter"/>
</dbReference>
<organism evidence="9 10">
    <name type="scientific">Hoylesella buccalis</name>
    <dbReference type="NCBI Taxonomy" id="28127"/>
    <lineage>
        <taxon>Bacteria</taxon>
        <taxon>Pseudomonadati</taxon>
        <taxon>Bacteroidota</taxon>
        <taxon>Bacteroidia</taxon>
        <taxon>Bacteroidales</taxon>
        <taxon>Prevotellaceae</taxon>
        <taxon>Hoylesella</taxon>
    </lineage>
</organism>
<evidence type="ECO:0000256" key="6">
    <source>
        <dbReference type="PIRSR" id="PIRSR602137-50"/>
    </source>
</evidence>
<dbReference type="EMBL" id="PNGJ01000004">
    <property type="protein sequence ID" value="PMC24303.1"/>
    <property type="molecule type" value="Genomic_DNA"/>
</dbReference>
<evidence type="ECO:0000313" key="9">
    <source>
        <dbReference type="EMBL" id="PMC24303.1"/>
    </source>
</evidence>
<dbReference type="InterPro" id="IPR001460">
    <property type="entry name" value="PCN-bd_Tpept"/>
</dbReference>
<dbReference type="GO" id="GO:0071972">
    <property type="term" value="F:peptidoglycan L,D-transpeptidase activity"/>
    <property type="evidence" value="ECO:0007669"/>
    <property type="project" value="TreeGrafter"/>
</dbReference>
<evidence type="ECO:0000256" key="5">
    <source>
        <dbReference type="ARBA" id="ARBA00023251"/>
    </source>
</evidence>
<dbReference type="GO" id="GO:0046677">
    <property type="term" value="P:response to antibiotic"/>
    <property type="evidence" value="ECO:0007669"/>
    <property type="project" value="UniProtKB-UniRule"/>
</dbReference>
<sequence length="387" mass="42328">MIRTIFQILFAFFLVVFPLQGYSQEGPSEGQLTIDQSLQRLAKRLLQNKQGSIVAIEPATGRVLALVSNDKLDDGVNRAISTSYSPGSTFKVAQALFMLSEGAIDTKKTYACHHGFSFNGIRIGCHPHRTPLSMIQAIGQSCNAFFCKSFQESIDNRQLYASPSAAINRWADYMHSMGLGVSLGIDLENEDRGLIPDSAYLQNLHRKWNGTTIMWVGMGQGEVKTTPLQLCNLAAMVGNRGYYITPHIHENASGHAVDTTRHHCMATPEAIDVVIKGMRAAVKGGTAHAINAHQYEICGKTGTAENKGDDHSTFMGFAPKDLPRIAVSVYVENGGFGADLAAPMASLIIEQYLNGRLSEKSAQKAERWAKKKVKITPIEIPITLDDM</sequence>
<dbReference type="InterPro" id="IPR050515">
    <property type="entry name" value="Beta-lactam/transpept"/>
</dbReference>
<dbReference type="Gene3D" id="3.40.710.10">
    <property type="entry name" value="DD-peptidase/beta-lactamase superfamily"/>
    <property type="match status" value="1"/>
</dbReference>
<dbReference type="PROSITE" id="PS00337">
    <property type="entry name" value="BETA_LACTAMASE_D"/>
    <property type="match status" value="1"/>
</dbReference>
<accession>A0A2N6QR75</accession>
<feature type="domain" description="Penicillin-binding protein transpeptidase" evidence="8">
    <location>
        <begin position="51"/>
        <end position="349"/>
    </location>
</feature>
<dbReference type="GO" id="GO:0017001">
    <property type="term" value="P:antibiotic catabolic process"/>
    <property type="evidence" value="ECO:0007669"/>
    <property type="project" value="InterPro"/>
</dbReference>
<dbReference type="PANTHER" id="PTHR30627:SF2">
    <property type="entry name" value="PEPTIDOGLYCAN D,D-TRANSPEPTIDASE MRDA"/>
    <property type="match status" value="1"/>
</dbReference>
<dbReference type="GO" id="GO:0008658">
    <property type="term" value="F:penicillin binding"/>
    <property type="evidence" value="ECO:0007669"/>
    <property type="project" value="InterPro"/>
</dbReference>
<keyword evidence="5 7" id="KW-0046">Antibiotic resistance</keyword>
<dbReference type="RefSeq" id="WP_102697214.1">
    <property type="nucleotide sequence ID" value="NZ_PNGJ01000004.1"/>
</dbReference>
<proteinExistence type="inferred from homology"/>
<dbReference type="SUPFAM" id="SSF56601">
    <property type="entry name" value="beta-lactamase/transpeptidase-like"/>
    <property type="match status" value="1"/>
</dbReference>
<dbReference type="InterPro" id="IPR012338">
    <property type="entry name" value="Beta-lactam/transpept-like"/>
</dbReference>
<dbReference type="InterPro" id="IPR002137">
    <property type="entry name" value="Beta-lactam_class-D_AS"/>
</dbReference>
<dbReference type="OrthoDB" id="9804124at2"/>
<evidence type="ECO:0000256" key="3">
    <source>
        <dbReference type="ARBA" id="ARBA00022729"/>
    </source>
</evidence>
<dbReference type="AlphaFoldDB" id="A0A2N6QR75"/>
<dbReference type="GO" id="GO:0008800">
    <property type="term" value="F:beta-lactamase activity"/>
    <property type="evidence" value="ECO:0007669"/>
    <property type="project" value="UniProtKB-UniRule"/>
</dbReference>
<feature type="modified residue" description="N6-carboxylysine" evidence="6">
    <location>
        <position position="91"/>
    </location>
</feature>
<dbReference type="Proteomes" id="UP000235564">
    <property type="component" value="Unassembled WGS sequence"/>
</dbReference>
<feature type="active site" description="Acyl-ester intermediate" evidence="6">
    <location>
        <position position="88"/>
    </location>
</feature>
<keyword evidence="4 7" id="KW-0378">Hydrolase</keyword>
<evidence type="ECO:0000256" key="7">
    <source>
        <dbReference type="RuleBase" id="RU361140"/>
    </source>
</evidence>
<comment type="similarity">
    <text evidence="1 7">Belongs to the class-D beta-lactamase family.</text>
</comment>